<proteinExistence type="inferred from homology"/>
<evidence type="ECO:0000259" key="4">
    <source>
        <dbReference type="Pfam" id="PF00263"/>
    </source>
</evidence>
<evidence type="ECO:0000256" key="2">
    <source>
        <dbReference type="SAM" id="MobiDB-lite"/>
    </source>
</evidence>
<name>A0AA46DEA0_9BURK</name>
<comment type="caution">
    <text evidence="6">The sequence shown here is derived from an EMBL/GenBank/DDBJ whole genome shotgun (WGS) entry which is preliminary data.</text>
</comment>
<dbReference type="InterPro" id="IPR001775">
    <property type="entry name" value="GspD/PilQ"/>
</dbReference>
<dbReference type="Proteomes" id="UP000294772">
    <property type="component" value="Unassembled WGS sequence"/>
</dbReference>
<dbReference type="AlphaFoldDB" id="A0AA46DEA0"/>
<reference evidence="6 7" key="1">
    <citation type="submission" date="2019-03" db="EMBL/GenBank/DDBJ databases">
        <title>Genomic Encyclopedia of Type Strains, Phase IV (KMG-IV): sequencing the most valuable type-strain genomes for metagenomic binning, comparative biology and taxonomic classification.</title>
        <authorList>
            <person name="Goeker M."/>
        </authorList>
    </citation>
    <scope>NUCLEOTIDE SEQUENCE [LARGE SCALE GENOMIC DNA]</scope>
    <source>
        <strain evidence="6 7">DSM 15264</strain>
    </source>
</reference>
<evidence type="ECO:0000313" key="6">
    <source>
        <dbReference type="EMBL" id="TCP07705.1"/>
    </source>
</evidence>
<dbReference type="Pfam" id="PF00263">
    <property type="entry name" value="Secretin"/>
    <property type="match status" value="1"/>
</dbReference>
<protein>
    <submittedName>
        <fullName evidence="6">Pilus assembly protein CpaC</fullName>
    </submittedName>
</protein>
<dbReference type="GO" id="GO:0015627">
    <property type="term" value="C:type II protein secretion system complex"/>
    <property type="evidence" value="ECO:0007669"/>
    <property type="project" value="TreeGrafter"/>
</dbReference>
<dbReference type="PANTHER" id="PTHR30332">
    <property type="entry name" value="PROBABLE GENERAL SECRETION PATHWAY PROTEIN D"/>
    <property type="match status" value="1"/>
</dbReference>
<dbReference type="Pfam" id="PF13629">
    <property type="entry name" value="T2SS-T3SS_pil_N"/>
    <property type="match status" value="1"/>
</dbReference>
<gene>
    <name evidence="6" type="ORF">EV676_104261</name>
</gene>
<dbReference type="PRINTS" id="PR00811">
    <property type="entry name" value="BCTERIALGSPD"/>
</dbReference>
<organism evidence="6 7">
    <name type="scientific">Caldimonas thermodepolymerans</name>
    <dbReference type="NCBI Taxonomy" id="215580"/>
    <lineage>
        <taxon>Bacteria</taxon>
        <taxon>Pseudomonadati</taxon>
        <taxon>Pseudomonadota</taxon>
        <taxon>Betaproteobacteria</taxon>
        <taxon>Burkholderiales</taxon>
        <taxon>Sphaerotilaceae</taxon>
        <taxon>Caldimonas</taxon>
    </lineage>
</organism>
<dbReference type="PANTHER" id="PTHR30332:SF17">
    <property type="entry name" value="TYPE IV PILIATION SYSTEM PROTEIN DR_0774-RELATED"/>
    <property type="match status" value="1"/>
</dbReference>
<dbReference type="GO" id="GO:0009306">
    <property type="term" value="P:protein secretion"/>
    <property type="evidence" value="ECO:0007669"/>
    <property type="project" value="InterPro"/>
</dbReference>
<sequence length="471" mass="48680">MKPHRPSLPARLAVAVALAITGAATPGPWLGTAAAAEQDAVLRVGVGEQTTLKLPAAAQRLSLGNPAVAGIDVLSRTGGRELLVTGKAPGSTTLLVWLPQRAEPMRWRVSVNAAVPSSLRPGAPQVQADGEVVVLSGEVDDAGAHEEALTLAKKAAGPEGTVIDRSVIRVSEQVQVSVKVVEFSKTLLNQAGINIFSSTAGFTFGVFSPNTLGSISLPAVTRTGTGGPITVSGVPPIAQAFNLVAGVGANGLSGYLSLMEANNLLHVLAEPTLVARSGHKASFLAGGEIPVPVPQSSGNGSNTITIQYKKYGVGLDLVPTVVSKDKIALQVAPTVSALDYQHAVLIQGFEVPALTTRQVETSVTLGDGESLIIGGLVNRQMQQNIQKMPLLGDLPIIGAFFRNISYQKTDTELAIIVTPRLVHPVAAGAELPPLPGAELERTRFSLGRAMFLPGDGRAPKDDDAAAPGLSD</sequence>
<feature type="signal peptide" evidence="3">
    <location>
        <begin position="1"/>
        <end position="26"/>
    </location>
</feature>
<feature type="region of interest" description="Disordered" evidence="2">
    <location>
        <begin position="450"/>
        <end position="471"/>
    </location>
</feature>
<evidence type="ECO:0000256" key="1">
    <source>
        <dbReference type="RuleBase" id="RU004003"/>
    </source>
</evidence>
<feature type="chain" id="PRO_5041322642" evidence="3">
    <location>
        <begin position="27"/>
        <end position="471"/>
    </location>
</feature>
<evidence type="ECO:0000256" key="3">
    <source>
        <dbReference type="SAM" id="SignalP"/>
    </source>
</evidence>
<comment type="similarity">
    <text evidence="1">Belongs to the bacterial secretin family.</text>
</comment>
<dbReference type="RefSeq" id="WP_132764906.1">
    <property type="nucleotide sequence ID" value="NZ_CP110416.1"/>
</dbReference>
<keyword evidence="3" id="KW-0732">Signal</keyword>
<evidence type="ECO:0000313" key="7">
    <source>
        <dbReference type="Proteomes" id="UP000294772"/>
    </source>
</evidence>
<feature type="domain" description="Pilus formation protein N-terminal" evidence="5">
    <location>
        <begin position="40"/>
        <end position="112"/>
    </location>
</feature>
<evidence type="ECO:0000259" key="5">
    <source>
        <dbReference type="Pfam" id="PF13629"/>
    </source>
</evidence>
<dbReference type="EMBL" id="SLXF01000004">
    <property type="protein sequence ID" value="TCP07705.1"/>
    <property type="molecule type" value="Genomic_DNA"/>
</dbReference>
<dbReference type="InterPro" id="IPR032789">
    <property type="entry name" value="T2SS-T3SS_pil_N"/>
</dbReference>
<feature type="domain" description="Type II/III secretion system secretin-like" evidence="4">
    <location>
        <begin position="259"/>
        <end position="422"/>
    </location>
</feature>
<dbReference type="InterPro" id="IPR050810">
    <property type="entry name" value="Bact_Secretion_Sys_Channel"/>
</dbReference>
<dbReference type="InterPro" id="IPR004846">
    <property type="entry name" value="T2SS/T3SS_dom"/>
</dbReference>
<accession>A0AA46DEA0</accession>